<dbReference type="GeneID" id="59283238"/>
<dbReference type="OrthoDB" id="3924760at2759"/>
<evidence type="ECO:0000313" key="2">
    <source>
        <dbReference type="EMBL" id="KAF6239956.1"/>
    </source>
</evidence>
<keyword evidence="3" id="KW-1185">Reference proteome</keyword>
<evidence type="ECO:0000256" key="1">
    <source>
        <dbReference type="SAM" id="MobiDB-lite"/>
    </source>
</evidence>
<feature type="compositionally biased region" description="Basic and acidic residues" evidence="1">
    <location>
        <begin position="228"/>
        <end position="246"/>
    </location>
</feature>
<comment type="caution">
    <text evidence="2">The sequence shown here is derived from an EMBL/GenBank/DDBJ whole genome shotgun (WGS) entry which is preliminary data.</text>
</comment>
<name>A0A8H6G3X8_9LECA</name>
<accession>A0A8H6G3X8</accession>
<reference evidence="2 3" key="1">
    <citation type="journal article" date="2020" name="Genomics">
        <title>Complete, high-quality genomes from long-read metagenomic sequencing of two wolf lichen thalli reveals enigmatic genome architecture.</title>
        <authorList>
            <person name="McKenzie S.K."/>
            <person name="Walston R.F."/>
            <person name="Allen J.L."/>
        </authorList>
    </citation>
    <scope>NUCLEOTIDE SEQUENCE [LARGE SCALE GENOMIC DNA]</scope>
    <source>
        <strain evidence="2">WasteWater2</strain>
    </source>
</reference>
<sequence>MQQEITKEYCATLFEGESGSKESRIPAIKNFNLHFPKTAQTYVLDNINHPLHRRPYVDESATIMLNAAAMKDLLSENVDENASHFAFFSRAGTIMGHDHAADVKAVKRFAAFAANTWAHNDISIKETGRTVNPLTPGTTILQAVINEDGSGLHCLIVQVNDLVGAVTHVREGTLLAALKGKEEFVGETDEVAAGIKGVDLSNGGDVAQGGDVSQGGGVSEGEDSSSEDSGKGKGKGKEVEEVEEAKPSKIQILVWRSEGMGEYMANELGPKFRIPKGFH</sequence>
<proteinExistence type="predicted"/>
<dbReference type="Proteomes" id="UP000578531">
    <property type="component" value="Unassembled WGS sequence"/>
</dbReference>
<evidence type="ECO:0000313" key="3">
    <source>
        <dbReference type="Proteomes" id="UP000578531"/>
    </source>
</evidence>
<gene>
    <name evidence="2" type="ORF">HO173_001564</name>
</gene>
<feature type="region of interest" description="Disordered" evidence="1">
    <location>
        <begin position="204"/>
        <end position="246"/>
    </location>
</feature>
<organism evidence="2 3">
    <name type="scientific">Letharia columbiana</name>
    <dbReference type="NCBI Taxonomy" id="112416"/>
    <lineage>
        <taxon>Eukaryota</taxon>
        <taxon>Fungi</taxon>
        <taxon>Dikarya</taxon>
        <taxon>Ascomycota</taxon>
        <taxon>Pezizomycotina</taxon>
        <taxon>Lecanoromycetes</taxon>
        <taxon>OSLEUM clade</taxon>
        <taxon>Lecanoromycetidae</taxon>
        <taxon>Lecanorales</taxon>
        <taxon>Lecanorineae</taxon>
        <taxon>Parmeliaceae</taxon>
        <taxon>Letharia</taxon>
    </lineage>
</organism>
<dbReference type="Gene3D" id="3.30.450.30">
    <property type="entry name" value="Dynein light chain 2a, cytoplasmic"/>
    <property type="match status" value="1"/>
</dbReference>
<dbReference type="AlphaFoldDB" id="A0A8H6G3X8"/>
<dbReference type="RefSeq" id="XP_037169225.1">
    <property type="nucleotide sequence ID" value="XM_037303503.1"/>
</dbReference>
<protein>
    <submittedName>
        <fullName evidence="2">Uncharacterized protein</fullName>
    </submittedName>
</protein>
<dbReference type="EMBL" id="JACCJC010000004">
    <property type="protein sequence ID" value="KAF6239956.1"/>
    <property type="molecule type" value="Genomic_DNA"/>
</dbReference>